<name>A0A291QWJ7_9BACT</name>
<proteinExistence type="predicted"/>
<dbReference type="Pfam" id="PF01047">
    <property type="entry name" value="MarR"/>
    <property type="match status" value="1"/>
</dbReference>
<protein>
    <submittedName>
        <fullName evidence="2">MarR family transcriptional regulator</fullName>
    </submittedName>
</protein>
<evidence type="ECO:0000313" key="3">
    <source>
        <dbReference type="Proteomes" id="UP000220133"/>
    </source>
</evidence>
<dbReference type="Proteomes" id="UP000220133">
    <property type="component" value="Chromosome"/>
</dbReference>
<dbReference type="KEGG" id="cbae:COR50_14710"/>
<gene>
    <name evidence="2" type="ORF">COR50_14710</name>
</gene>
<dbReference type="GO" id="GO:0003700">
    <property type="term" value="F:DNA-binding transcription factor activity"/>
    <property type="evidence" value="ECO:0007669"/>
    <property type="project" value="InterPro"/>
</dbReference>
<accession>A0A291QWJ7</accession>
<feature type="domain" description="HTH marR-type" evidence="1">
    <location>
        <begin position="1"/>
        <end position="138"/>
    </location>
</feature>
<dbReference type="EMBL" id="CP023777">
    <property type="protein sequence ID" value="ATL48315.1"/>
    <property type="molecule type" value="Genomic_DNA"/>
</dbReference>
<dbReference type="OrthoDB" id="5295456at2"/>
<dbReference type="InterPro" id="IPR000835">
    <property type="entry name" value="HTH_MarR-typ"/>
</dbReference>
<dbReference type="SUPFAM" id="SSF46785">
    <property type="entry name" value="Winged helix' DNA-binding domain"/>
    <property type="match status" value="1"/>
</dbReference>
<dbReference type="InterPro" id="IPR036390">
    <property type="entry name" value="WH_DNA-bd_sf"/>
</dbReference>
<keyword evidence="3" id="KW-1185">Reference proteome</keyword>
<dbReference type="SMART" id="SM00347">
    <property type="entry name" value="HTH_MARR"/>
    <property type="match status" value="1"/>
</dbReference>
<dbReference type="InterPro" id="IPR036388">
    <property type="entry name" value="WH-like_DNA-bd_sf"/>
</dbReference>
<organism evidence="2 3">
    <name type="scientific">Chitinophaga caeni</name>
    <dbReference type="NCBI Taxonomy" id="2029983"/>
    <lineage>
        <taxon>Bacteria</taxon>
        <taxon>Pseudomonadati</taxon>
        <taxon>Bacteroidota</taxon>
        <taxon>Chitinophagia</taxon>
        <taxon>Chitinophagales</taxon>
        <taxon>Chitinophagaceae</taxon>
        <taxon>Chitinophaga</taxon>
    </lineage>
</organism>
<dbReference type="InterPro" id="IPR039422">
    <property type="entry name" value="MarR/SlyA-like"/>
</dbReference>
<dbReference type="PANTHER" id="PTHR33164:SF43">
    <property type="entry name" value="HTH-TYPE TRANSCRIPTIONAL REPRESSOR YETL"/>
    <property type="match status" value="1"/>
</dbReference>
<dbReference type="GO" id="GO:0006950">
    <property type="term" value="P:response to stress"/>
    <property type="evidence" value="ECO:0007669"/>
    <property type="project" value="TreeGrafter"/>
</dbReference>
<evidence type="ECO:0000259" key="1">
    <source>
        <dbReference type="PROSITE" id="PS50995"/>
    </source>
</evidence>
<dbReference type="PANTHER" id="PTHR33164">
    <property type="entry name" value="TRANSCRIPTIONAL REGULATOR, MARR FAMILY"/>
    <property type="match status" value="1"/>
</dbReference>
<dbReference type="RefSeq" id="WP_098194689.1">
    <property type="nucleotide sequence ID" value="NZ_CP023777.1"/>
</dbReference>
<reference evidence="2 3" key="1">
    <citation type="submission" date="2017-10" db="EMBL/GenBank/DDBJ databases">
        <title>Paenichitinophaga pekingensis gen. nov., sp. nov., isolated from activated sludge.</title>
        <authorList>
            <person name="Jin D."/>
            <person name="Kong X."/>
            <person name="Deng Y."/>
            <person name="Bai Z."/>
        </authorList>
    </citation>
    <scope>NUCLEOTIDE SEQUENCE [LARGE SCALE GENOMIC DNA]</scope>
    <source>
        <strain evidence="2 3">13</strain>
    </source>
</reference>
<dbReference type="Gene3D" id="1.10.10.10">
    <property type="entry name" value="Winged helix-like DNA-binding domain superfamily/Winged helix DNA-binding domain"/>
    <property type="match status" value="1"/>
</dbReference>
<sequence length="148" mass="15954">MSKTALIVLLNILKVQSLISRKFDSLSVHGLGLTDYMVLYLLSGSAEQKLRRIDLAEKTGLTASGITRVLNPLEKIGLVSRETNERDARVSYVVLTETGAKVFKEASKTAENVAVKLFPGATAKSLNSINQLLKSLGGDIEPLKEPGA</sequence>
<dbReference type="PROSITE" id="PS50995">
    <property type="entry name" value="HTH_MARR_2"/>
    <property type="match status" value="1"/>
</dbReference>
<dbReference type="PRINTS" id="PR00598">
    <property type="entry name" value="HTHMARR"/>
</dbReference>
<dbReference type="AlphaFoldDB" id="A0A291QWJ7"/>
<evidence type="ECO:0000313" key="2">
    <source>
        <dbReference type="EMBL" id="ATL48315.1"/>
    </source>
</evidence>